<feature type="compositionally biased region" description="Low complexity" evidence="1">
    <location>
        <begin position="897"/>
        <end position="913"/>
    </location>
</feature>
<organism evidence="2 3">
    <name type="scientific">Gonapodya prolifera (strain JEL478)</name>
    <name type="common">Monoblepharis prolifera</name>
    <dbReference type="NCBI Taxonomy" id="1344416"/>
    <lineage>
        <taxon>Eukaryota</taxon>
        <taxon>Fungi</taxon>
        <taxon>Fungi incertae sedis</taxon>
        <taxon>Chytridiomycota</taxon>
        <taxon>Chytridiomycota incertae sedis</taxon>
        <taxon>Monoblepharidomycetes</taxon>
        <taxon>Monoblepharidales</taxon>
        <taxon>Gonapodyaceae</taxon>
        <taxon>Gonapodya</taxon>
    </lineage>
</organism>
<sequence length="961" mass="104561">MDQSWLFGSNRHNGRHPQHYLHMIPPHGGHVDASSSTGLHVHGGAQEADDLLALFGLTLPTQQVGVGDVGGVGDQSLHSRSNEMNHDYVAPQPDSLPASLAQLPPTAGQMGPLQVDPLLSLFPPMGTDEEQLDISQSGLASWSPFDADLSYNLEKQPFDVDQFDFDFSDGDYDNLEGAPGILSYAGRRTGRRAMEQSGQVSHPPLELPFSSTMKPKLTRGYQKGINRWYFQDRSAEAPPQPPNPIPVLTHILLYSALPRPSRIPPHQRSDTIPSGLPWNDVDRARLRRAVHVATVRRLCAQKARRVYDAGKSQGVNLEWSETTDKVESWLANLRKIKGELFDDWVAQQAAEMGVGSINDTEDGPGSDGSDAEDDGISEEDSDEDTRSPSVKLQVPWARIARHLSYNHPFRRYPYTMTLSAGARRDRTATECRIQYREWERSQGRKGYAIDGGGSASGQQDSDSGDDGSHEEEYSTIQKPTALTPKEKTKLEDVVRRVGAQGWLRVAEEMGNGFTPFDCFRAHLHLQKVKVPPKEPSYLLPAINRVDYHPRKTKGRGKKLRDQAVLRIWNKVVEIMTQPEASAPMVPPRDTVTPLEASDLLDLLVPPPSQDAGQATTHSDAVSGTSVPAPRVPTVAKAPPLELISNPPPPQRLVLGAPKDNRLSSLQIRYEGNVILPFGPIIRPVPESDPEKRLAPPVVKRIRREAEKQLEHRALAGPKPKLNPKRVKTKATLEAEQRAQAMIQRVKAVGLPSIVGDGSSSQEVSLLDAPVESTLNRNPSRSASGHIVVGGAKNTPQISSDTRSAVGTPTFRNKGIPSARLFGKTPGTLVAEEHAKLAIAAAHAIVTPEIDPKHVVQVVKGVVQGAVVVEDVVPTVTNVSETPPVVNTTVVEESVLSPTSLSEQSVSSSNLGGSAAPPVLGQTAPRVLTFGPRAPTAPSTSKKRKKTDLTMPEKMKPSKRNL</sequence>
<dbReference type="EMBL" id="KQ965737">
    <property type="protein sequence ID" value="KXS19692.1"/>
    <property type="molecule type" value="Genomic_DNA"/>
</dbReference>
<feature type="region of interest" description="Disordered" evidence="1">
    <location>
        <begin position="774"/>
        <end position="810"/>
    </location>
</feature>
<feature type="compositionally biased region" description="Polar residues" evidence="1">
    <location>
        <begin position="793"/>
        <end position="810"/>
    </location>
</feature>
<feature type="region of interest" description="Disordered" evidence="1">
    <location>
        <begin position="606"/>
        <end position="629"/>
    </location>
</feature>
<keyword evidence="3" id="KW-1185">Reference proteome</keyword>
<name>A0A139ASH1_GONPJ</name>
<evidence type="ECO:0000313" key="3">
    <source>
        <dbReference type="Proteomes" id="UP000070544"/>
    </source>
</evidence>
<evidence type="ECO:0008006" key="4">
    <source>
        <dbReference type="Google" id="ProtNLM"/>
    </source>
</evidence>
<feature type="compositionally biased region" description="Polar residues" evidence="1">
    <location>
        <begin position="610"/>
        <end position="625"/>
    </location>
</feature>
<evidence type="ECO:0000256" key="1">
    <source>
        <dbReference type="SAM" id="MobiDB-lite"/>
    </source>
</evidence>
<accession>A0A139ASH1</accession>
<dbReference type="OrthoDB" id="10668190at2759"/>
<gene>
    <name evidence="2" type="ORF">M427DRAFT_66855</name>
</gene>
<feature type="compositionally biased region" description="Acidic residues" evidence="1">
    <location>
        <begin position="359"/>
        <end position="383"/>
    </location>
</feature>
<evidence type="ECO:0000313" key="2">
    <source>
        <dbReference type="EMBL" id="KXS19692.1"/>
    </source>
</evidence>
<feature type="region of interest" description="Disordered" evidence="1">
    <location>
        <begin position="355"/>
        <end position="389"/>
    </location>
</feature>
<feature type="compositionally biased region" description="Basic and acidic residues" evidence="1">
    <location>
        <begin position="946"/>
        <end position="955"/>
    </location>
</feature>
<dbReference type="Proteomes" id="UP000070544">
    <property type="component" value="Unassembled WGS sequence"/>
</dbReference>
<feature type="region of interest" description="Disordered" evidence="1">
    <location>
        <begin position="444"/>
        <end position="479"/>
    </location>
</feature>
<reference evidence="2 3" key="1">
    <citation type="journal article" date="2015" name="Genome Biol. Evol.">
        <title>Phylogenomic analyses indicate that early fungi evolved digesting cell walls of algal ancestors of land plants.</title>
        <authorList>
            <person name="Chang Y."/>
            <person name="Wang S."/>
            <person name="Sekimoto S."/>
            <person name="Aerts A.L."/>
            <person name="Choi C."/>
            <person name="Clum A."/>
            <person name="LaButti K.M."/>
            <person name="Lindquist E.A."/>
            <person name="Yee Ngan C."/>
            <person name="Ohm R.A."/>
            <person name="Salamov A.A."/>
            <person name="Grigoriev I.V."/>
            <person name="Spatafora J.W."/>
            <person name="Berbee M.L."/>
        </authorList>
    </citation>
    <scope>NUCLEOTIDE SEQUENCE [LARGE SCALE GENOMIC DNA]</scope>
    <source>
        <strain evidence="2 3">JEL478</strain>
    </source>
</reference>
<proteinExistence type="predicted"/>
<dbReference type="AlphaFoldDB" id="A0A139ASH1"/>
<feature type="region of interest" description="Disordered" evidence="1">
    <location>
        <begin position="897"/>
        <end position="961"/>
    </location>
</feature>
<protein>
    <recommendedName>
        <fullName evidence="4">Myb-like domain-containing protein</fullName>
    </recommendedName>
</protein>